<feature type="compositionally biased region" description="Low complexity" evidence="1">
    <location>
        <begin position="1"/>
        <end position="47"/>
    </location>
</feature>
<feature type="compositionally biased region" description="Basic and acidic residues" evidence="1">
    <location>
        <begin position="334"/>
        <end position="348"/>
    </location>
</feature>
<evidence type="ECO:0000259" key="2">
    <source>
        <dbReference type="Pfam" id="PF08729"/>
    </source>
</evidence>
<evidence type="ECO:0000256" key="1">
    <source>
        <dbReference type="SAM" id="MobiDB-lite"/>
    </source>
</evidence>
<dbReference type="STRING" id="5486.A0A367YDP3"/>
<gene>
    <name evidence="3" type="primary">HPC2_1</name>
    <name evidence="3" type="ORF">Cantr_10789</name>
</gene>
<sequence>MPQANNNNISISSLLDSGSSSSPPQQQGSTTSASSGNANRNGARGSSQRPVPLLEMVSKYKTSFNLTTEDPEIIVISDTPSPSRSRKPSPGVANKPPTLPRSKSKTPSSAQTTTQQQASKPKREIATAATATPAFVSDQVKKFQTSFQLNPNNTSPSKTSINSIINLDDGGNQPSASQSPSPSVEAAAGTNGNKRKRAPPKLFDPKKRRSGSPAETATTQTIAPAPIAAKGSTPGQPVKIQPLSKSGGARPGSKPQAQQQLQKSPAIDKKPTGLPATTLTSAPSTTQKNDPVIPVKVSGPTVIDLLNADDDDDDEIVITNEERATPTATTSSDKSPERSKEKEKEKPQETPIIALDIPLLNPKNPQPGKAEVIVNVLKLAEEKYGWSVMHPNSKNALDIMDEMIDDEEEEVDDENEEDEDADVFEVPNPALQQPQSSSSNAAKDQTSGTPQLNLKEKELTEEQLFRQHEVRMIRKVGKYDVQDEFIDDTELQIEEQISSTKEGFFVYWGPLVDEKTVTKIKKKR</sequence>
<dbReference type="AlphaFoldDB" id="A0A367YDP3"/>
<evidence type="ECO:0000313" key="4">
    <source>
        <dbReference type="Proteomes" id="UP000253472"/>
    </source>
</evidence>
<protein>
    <submittedName>
        <fullName evidence="3">Histone promoter control protein 2</fullName>
    </submittedName>
</protein>
<feature type="domain" description="Hpc2-related" evidence="2">
    <location>
        <begin position="478"/>
        <end position="511"/>
    </location>
</feature>
<feature type="compositionally biased region" description="Low complexity" evidence="1">
    <location>
        <begin position="174"/>
        <end position="188"/>
    </location>
</feature>
<feature type="compositionally biased region" description="Low complexity" evidence="1">
    <location>
        <begin position="213"/>
        <end position="229"/>
    </location>
</feature>
<comment type="caution">
    <text evidence="3">The sequence shown here is derived from an EMBL/GenBank/DDBJ whole genome shotgun (WGS) entry which is preliminary data.</text>
</comment>
<feature type="compositionally biased region" description="Polar residues" evidence="1">
    <location>
        <begin position="430"/>
        <end position="452"/>
    </location>
</feature>
<proteinExistence type="predicted"/>
<dbReference type="Pfam" id="PF08729">
    <property type="entry name" value="HUN"/>
    <property type="match status" value="1"/>
</dbReference>
<dbReference type="OrthoDB" id="5576775at2759"/>
<feature type="compositionally biased region" description="Acidic residues" evidence="1">
    <location>
        <begin position="399"/>
        <end position="423"/>
    </location>
</feature>
<name>A0A367YDP3_9ASCO</name>
<feature type="compositionally biased region" description="Low complexity" evidence="1">
    <location>
        <begin position="274"/>
        <end position="286"/>
    </location>
</feature>
<keyword evidence="4" id="KW-1185">Reference proteome</keyword>
<evidence type="ECO:0000313" key="3">
    <source>
        <dbReference type="EMBL" id="RCK63917.1"/>
    </source>
</evidence>
<accession>A0A367YDP3</accession>
<dbReference type="InterPro" id="IPR014840">
    <property type="entry name" value="HRD"/>
</dbReference>
<organism evidence="3 4">
    <name type="scientific">Candida viswanathii</name>
    <dbReference type="NCBI Taxonomy" id="5486"/>
    <lineage>
        <taxon>Eukaryota</taxon>
        <taxon>Fungi</taxon>
        <taxon>Dikarya</taxon>
        <taxon>Ascomycota</taxon>
        <taxon>Saccharomycotina</taxon>
        <taxon>Pichiomycetes</taxon>
        <taxon>Debaryomycetaceae</taxon>
        <taxon>Candida/Lodderomyces clade</taxon>
        <taxon>Candida</taxon>
    </lineage>
</organism>
<dbReference type="EMBL" id="QLNQ01000023">
    <property type="protein sequence ID" value="RCK63917.1"/>
    <property type="molecule type" value="Genomic_DNA"/>
</dbReference>
<feature type="compositionally biased region" description="Low complexity" evidence="1">
    <location>
        <begin position="105"/>
        <end position="119"/>
    </location>
</feature>
<dbReference type="Proteomes" id="UP000253472">
    <property type="component" value="Unassembled WGS sequence"/>
</dbReference>
<feature type="region of interest" description="Disordered" evidence="1">
    <location>
        <begin position="1"/>
        <end position="366"/>
    </location>
</feature>
<feature type="compositionally biased region" description="Polar residues" evidence="1">
    <location>
        <begin position="142"/>
        <end position="165"/>
    </location>
</feature>
<feature type="region of interest" description="Disordered" evidence="1">
    <location>
        <begin position="393"/>
        <end position="460"/>
    </location>
</feature>
<reference evidence="3 4" key="1">
    <citation type="submission" date="2018-06" db="EMBL/GenBank/DDBJ databases">
        <title>Whole genome sequencing of Candida tropicalis (genome annotated by CSBL at Korea University).</title>
        <authorList>
            <person name="Ahn J."/>
        </authorList>
    </citation>
    <scope>NUCLEOTIDE SEQUENCE [LARGE SCALE GENOMIC DNA]</scope>
    <source>
        <strain evidence="3 4">ATCC 20962</strain>
    </source>
</reference>
<feature type="compositionally biased region" description="Acidic residues" evidence="1">
    <location>
        <begin position="307"/>
        <end position="316"/>
    </location>
</feature>